<accession>A0ABS9J561</accession>
<reference evidence="1 2" key="1">
    <citation type="submission" date="2021-01" db="EMBL/GenBank/DDBJ databases">
        <title>Genome sequencing of Joostella atrarenae M1-2 (= KCTC 23194).</title>
        <authorList>
            <person name="Zakaria M.R."/>
            <person name="Lam M.Q."/>
            <person name="Chong C.S."/>
        </authorList>
    </citation>
    <scope>NUCLEOTIDE SEQUENCE [LARGE SCALE GENOMIC DNA]</scope>
    <source>
        <strain evidence="1 2">M1-2</strain>
    </source>
</reference>
<protein>
    <submittedName>
        <fullName evidence="1">Uncharacterized protein</fullName>
    </submittedName>
</protein>
<gene>
    <name evidence="1" type="ORF">JM658_12030</name>
</gene>
<evidence type="ECO:0000313" key="2">
    <source>
        <dbReference type="Proteomes" id="UP000829517"/>
    </source>
</evidence>
<sequence length="434" mass="49916">MRFSILYVVVFASVGQILIAQEKLNQVQSPTFPASEIIGMQPAAILSPKSYEALETALYSNFYGEETSIIPSDFALEFMPYWATDHGISINEYLYPTNVWDQLVRNSSISVALTQNFFLGDSTKSNGLGIGYRTTFYFSNNADRMEINDALSEIRRDLDISASIGAQLLPNLSEISFLNFWEASKSIIKAKITSKTSLSIEQINVIMEDIYVDSSKLSYIAEDMEFYQEFLNIVESQISNENLYIEFEDYIKNRYGLSLDIAYANLINFPRNEFNRSYVPKQAIWISPNYRFKNELDFLNISGVLRYQWYNTDYYSKFFPLEEVFENNFDYGLSVGGIFKKFSIDFEMVGRSSQKEIMAGNDNQGNHLYRKESDSDFQYIGSFNYYLTKQVVLSYSLGSRFEDITIGETLISMLSLNFGFGPLTKDKLTKEDIY</sequence>
<evidence type="ECO:0000313" key="1">
    <source>
        <dbReference type="EMBL" id="MCF8715554.1"/>
    </source>
</evidence>
<dbReference type="EMBL" id="JAETXX010000008">
    <property type="protein sequence ID" value="MCF8715554.1"/>
    <property type="molecule type" value="Genomic_DNA"/>
</dbReference>
<comment type="caution">
    <text evidence="1">The sequence shown here is derived from an EMBL/GenBank/DDBJ whole genome shotgun (WGS) entry which is preliminary data.</text>
</comment>
<name>A0ABS9J561_9FLAO</name>
<dbReference type="Proteomes" id="UP000829517">
    <property type="component" value="Unassembled WGS sequence"/>
</dbReference>
<proteinExistence type="predicted"/>
<organism evidence="1 2">
    <name type="scientific">Joostella atrarenae</name>
    <dbReference type="NCBI Taxonomy" id="679257"/>
    <lineage>
        <taxon>Bacteria</taxon>
        <taxon>Pseudomonadati</taxon>
        <taxon>Bacteroidota</taxon>
        <taxon>Flavobacteriia</taxon>
        <taxon>Flavobacteriales</taxon>
        <taxon>Flavobacteriaceae</taxon>
        <taxon>Joostella</taxon>
    </lineage>
</organism>
<keyword evidence="2" id="KW-1185">Reference proteome</keyword>
<dbReference type="RefSeq" id="WP_236959520.1">
    <property type="nucleotide sequence ID" value="NZ_JAETXX010000008.1"/>
</dbReference>